<evidence type="ECO:0000256" key="2">
    <source>
        <dbReference type="ARBA" id="ARBA00022679"/>
    </source>
</evidence>
<dbReference type="Proteomes" id="UP000175691">
    <property type="component" value="Unassembled WGS sequence"/>
</dbReference>
<accession>A0A1E7ZA59</accession>
<comment type="caution">
    <text evidence="5">The sequence shown here is derived from an EMBL/GenBank/DDBJ whole genome shotgun (WGS) entry which is preliminary data.</text>
</comment>
<comment type="similarity">
    <text evidence="1">Belongs to the transferase hexapeptide repeat family.</text>
</comment>
<dbReference type="InterPro" id="IPR018357">
    <property type="entry name" value="Hexapep_transf_CS"/>
</dbReference>
<evidence type="ECO:0000313" key="5">
    <source>
        <dbReference type="EMBL" id="OFC70423.1"/>
    </source>
</evidence>
<dbReference type="EMBL" id="MDHN01000029">
    <property type="protein sequence ID" value="OFC70423.1"/>
    <property type="molecule type" value="Genomic_DNA"/>
</dbReference>
<evidence type="ECO:0000256" key="4">
    <source>
        <dbReference type="ARBA" id="ARBA00023315"/>
    </source>
</evidence>
<dbReference type="AlphaFoldDB" id="A0A1E7ZA59"/>
<dbReference type="InterPro" id="IPR051159">
    <property type="entry name" value="Hexapeptide_acetyltransf"/>
</dbReference>
<keyword evidence="3" id="KW-0677">Repeat</keyword>
<reference evidence="5 6" key="1">
    <citation type="submission" date="2016-08" db="EMBL/GenBank/DDBJ databases">
        <authorList>
            <person name="Seilhamer J.J."/>
        </authorList>
    </citation>
    <scope>NUCLEOTIDE SEQUENCE [LARGE SCALE GENOMIC DNA]</scope>
    <source>
        <strain evidence="5 6">KCTC 42603</strain>
    </source>
</reference>
<proteinExistence type="inferred from homology"/>
<dbReference type="Gene3D" id="2.160.10.10">
    <property type="entry name" value="Hexapeptide repeat proteins"/>
    <property type="match status" value="1"/>
</dbReference>
<dbReference type="SUPFAM" id="SSF51161">
    <property type="entry name" value="Trimeric LpxA-like enzymes"/>
    <property type="match status" value="1"/>
</dbReference>
<gene>
    <name evidence="5" type="ORF">BFC18_14770</name>
</gene>
<dbReference type="OrthoDB" id="9815592at2"/>
<protein>
    <submittedName>
        <fullName evidence="5">Acetyltransferase</fullName>
    </submittedName>
</protein>
<dbReference type="PANTHER" id="PTHR23416:SF23">
    <property type="entry name" value="ACETYLTRANSFERASE C18B11.09C-RELATED"/>
    <property type="match status" value="1"/>
</dbReference>
<dbReference type="STRING" id="1656094.BFC18_14770"/>
<dbReference type="CDD" id="cd04647">
    <property type="entry name" value="LbH_MAT_like"/>
    <property type="match status" value="1"/>
</dbReference>
<sequence length="178" mass="19301">MIKRILRRLNRKSPAAQARENGATIGTNFNMLSGAIIDPDHAWHITIGNYVTLAPRVHILAHDASTKHALGYTRLAKVAIGDRVFLGAGTIVLPGVTIGDKVIVGAGSVVTSDIPSGSVYGGIPARFICSYDEYIDKRREEMENSPVFDESYSVDHGISEEMKVEMNAKMDKGVGYVV</sequence>
<evidence type="ECO:0000313" key="6">
    <source>
        <dbReference type="Proteomes" id="UP000175691"/>
    </source>
</evidence>
<dbReference type="PANTHER" id="PTHR23416">
    <property type="entry name" value="SIALIC ACID SYNTHASE-RELATED"/>
    <property type="match status" value="1"/>
</dbReference>
<keyword evidence="4" id="KW-0012">Acyltransferase</keyword>
<dbReference type="GO" id="GO:0008374">
    <property type="term" value="F:O-acyltransferase activity"/>
    <property type="evidence" value="ECO:0007669"/>
    <property type="project" value="TreeGrafter"/>
</dbReference>
<name>A0A1E7ZA59_9ALTE</name>
<organism evidence="5 6">
    <name type="scientific">Alteromonas confluentis</name>
    <dbReference type="NCBI Taxonomy" id="1656094"/>
    <lineage>
        <taxon>Bacteria</taxon>
        <taxon>Pseudomonadati</taxon>
        <taxon>Pseudomonadota</taxon>
        <taxon>Gammaproteobacteria</taxon>
        <taxon>Alteromonadales</taxon>
        <taxon>Alteromonadaceae</taxon>
        <taxon>Alteromonas/Salinimonas group</taxon>
        <taxon>Alteromonas</taxon>
    </lineage>
</organism>
<keyword evidence="2 5" id="KW-0808">Transferase</keyword>
<dbReference type="InterPro" id="IPR011004">
    <property type="entry name" value="Trimer_LpxA-like_sf"/>
</dbReference>
<dbReference type="InterPro" id="IPR001451">
    <property type="entry name" value="Hexapep"/>
</dbReference>
<dbReference type="GO" id="GO:0005829">
    <property type="term" value="C:cytosol"/>
    <property type="evidence" value="ECO:0007669"/>
    <property type="project" value="TreeGrafter"/>
</dbReference>
<dbReference type="Pfam" id="PF14602">
    <property type="entry name" value="Hexapep_2"/>
    <property type="match status" value="1"/>
</dbReference>
<dbReference type="RefSeq" id="WP_070126067.1">
    <property type="nucleotide sequence ID" value="NZ_MDHN01000029.1"/>
</dbReference>
<keyword evidence="6" id="KW-1185">Reference proteome</keyword>
<evidence type="ECO:0000256" key="1">
    <source>
        <dbReference type="ARBA" id="ARBA00007274"/>
    </source>
</evidence>
<dbReference type="PROSITE" id="PS00101">
    <property type="entry name" value="HEXAPEP_TRANSFERASES"/>
    <property type="match status" value="1"/>
</dbReference>
<evidence type="ECO:0000256" key="3">
    <source>
        <dbReference type="ARBA" id="ARBA00022737"/>
    </source>
</evidence>